<sequence length="584" mass="65536">MEPTNKALTCARFSELEPALSKPVLEALTNGGFDFCTPVQAATIPLLCSHKDVAVDAATGSGKTLAFVVPLVEILRRSSPPKSHQVMGIIISPTRELSSQIFHVAQPFISTLHNIKPVLLLGGGEVKLDMKKIEEEGANLLIGTPGRLYDIMERMDMLDFRNFEVLILDEADRLLDMGFQRQLNSIISRLPKLRRTGLFSATQTEAVEELSKAGLRNPVRVEVRAEAKLLNGSTSSGQFASSKTPAGLQIEYLECEADKKSSQLVDFLIKNKSKKVIIYYMTCACVDYWGVVLPLISCLKKLSLIPLHGKMKQTAREKALSSFTSLSSGILLCTDVAARGLDIPGVDCIIQYDPPQDPNVFVHRVGRTARLGRQGHGIVFLSLKEEAYVEFLRIRRIPLEARECSNEAPDILPEIRLAASKDRDVMEKGIRAFVSYIRAYKEHHCSYIFRWKELEIGKLGMGYGLLQLPSVPEVKHHSLSTEGFIPVKDINLEEIKFKDKFREKQRKKNLEAKKAKLQEVKKQKRNPSSLKTDMKKQTAKKRRASQSVEDDDEMAREYRLLRKLKKGAIDETQFAKLTGTEDLL</sequence>
<evidence type="ECO:0000256" key="9">
    <source>
        <dbReference type="RuleBase" id="RU000492"/>
    </source>
</evidence>
<dbReference type="Pfam" id="PF13959">
    <property type="entry name" value="CTE_SPB4"/>
    <property type="match status" value="1"/>
</dbReference>
<evidence type="ECO:0000259" key="12">
    <source>
        <dbReference type="PROSITE" id="PS51192"/>
    </source>
</evidence>
<keyword evidence="3 9" id="KW-0378">Hydrolase</keyword>
<dbReference type="Pfam" id="PF00270">
    <property type="entry name" value="DEAD"/>
    <property type="match status" value="1"/>
</dbReference>
<dbReference type="SMART" id="SM00490">
    <property type="entry name" value="HELICc"/>
    <property type="match status" value="1"/>
</dbReference>
<evidence type="ECO:0000259" key="13">
    <source>
        <dbReference type="PROSITE" id="PS51194"/>
    </source>
</evidence>
<feature type="domain" description="Helicase ATP-binding" evidence="12">
    <location>
        <begin position="44"/>
        <end position="221"/>
    </location>
</feature>
<comment type="catalytic activity">
    <reaction evidence="8 10">
        <text>ATP + H2O = ADP + phosphate + H(+)</text>
        <dbReference type="Rhea" id="RHEA:13065"/>
        <dbReference type="ChEBI" id="CHEBI:15377"/>
        <dbReference type="ChEBI" id="CHEBI:15378"/>
        <dbReference type="ChEBI" id="CHEBI:30616"/>
        <dbReference type="ChEBI" id="CHEBI:43474"/>
        <dbReference type="ChEBI" id="CHEBI:456216"/>
        <dbReference type="EC" id="3.6.4.13"/>
    </reaction>
</comment>
<dbReference type="InterPro" id="IPR014001">
    <property type="entry name" value="Helicase_ATP-bd"/>
</dbReference>
<feature type="domain" description="Helicase C-terminal" evidence="13">
    <location>
        <begin position="263"/>
        <end position="419"/>
    </location>
</feature>
<dbReference type="SMART" id="SM00487">
    <property type="entry name" value="DEXDc"/>
    <property type="match status" value="1"/>
</dbReference>
<keyword evidence="2 9" id="KW-0547">Nucleotide-binding</keyword>
<keyword evidence="4 9" id="KW-0347">Helicase</keyword>
<dbReference type="OrthoDB" id="7396459at2759"/>
<evidence type="ECO:0000256" key="8">
    <source>
        <dbReference type="ARBA" id="ARBA00047984"/>
    </source>
</evidence>
<dbReference type="PROSITE" id="PS51192">
    <property type="entry name" value="HELICASE_ATP_BIND_1"/>
    <property type="match status" value="1"/>
</dbReference>
<name>A0A9P0ZWA8_CUSEU</name>
<evidence type="ECO:0000256" key="11">
    <source>
        <dbReference type="SAM" id="MobiDB-lite"/>
    </source>
</evidence>
<keyword evidence="6 10" id="KW-0694">RNA-binding</keyword>
<evidence type="ECO:0000256" key="2">
    <source>
        <dbReference type="ARBA" id="ARBA00022741"/>
    </source>
</evidence>
<evidence type="ECO:0000256" key="6">
    <source>
        <dbReference type="ARBA" id="ARBA00022884"/>
    </source>
</evidence>
<dbReference type="GO" id="GO:0016787">
    <property type="term" value="F:hydrolase activity"/>
    <property type="evidence" value="ECO:0007669"/>
    <property type="project" value="UniProtKB-KW"/>
</dbReference>
<dbReference type="Proteomes" id="UP001152484">
    <property type="component" value="Unassembled WGS sequence"/>
</dbReference>
<accession>A0A9P0ZWA8</accession>
<dbReference type="InterPro" id="IPR001650">
    <property type="entry name" value="Helicase_C-like"/>
</dbReference>
<comment type="caution">
    <text evidence="14">The sequence shown here is derived from an EMBL/GenBank/DDBJ whole genome shotgun (WGS) entry which is preliminary data.</text>
</comment>
<evidence type="ECO:0000256" key="1">
    <source>
        <dbReference type="ARBA" id="ARBA00004474"/>
    </source>
</evidence>
<dbReference type="FunFam" id="3.40.50.300:FF:000877">
    <property type="entry name" value="RNA helicase"/>
    <property type="match status" value="1"/>
</dbReference>
<comment type="function">
    <text evidence="10">RNA helicase.</text>
</comment>
<reference evidence="14" key="1">
    <citation type="submission" date="2022-07" db="EMBL/GenBank/DDBJ databases">
        <authorList>
            <person name="Macas J."/>
            <person name="Novak P."/>
            <person name="Neumann P."/>
        </authorList>
    </citation>
    <scope>NUCLEOTIDE SEQUENCE</scope>
</reference>
<keyword evidence="5 9" id="KW-0067">ATP-binding</keyword>
<dbReference type="InterPro" id="IPR000629">
    <property type="entry name" value="RNA-helicase_DEAD-box_CS"/>
</dbReference>
<evidence type="ECO:0000313" key="15">
    <source>
        <dbReference type="Proteomes" id="UP001152484"/>
    </source>
</evidence>
<evidence type="ECO:0000313" key="14">
    <source>
        <dbReference type="EMBL" id="CAH9113104.1"/>
    </source>
</evidence>
<keyword evidence="15" id="KW-1185">Reference proteome</keyword>
<dbReference type="GO" id="GO:0005524">
    <property type="term" value="F:ATP binding"/>
    <property type="evidence" value="ECO:0007669"/>
    <property type="project" value="UniProtKB-UniRule"/>
</dbReference>
<protein>
    <recommendedName>
        <fullName evidence="10">ATP-dependent RNA helicase</fullName>
        <ecNumber evidence="10">3.6.4.13</ecNumber>
    </recommendedName>
</protein>
<evidence type="ECO:0000256" key="5">
    <source>
        <dbReference type="ARBA" id="ARBA00022840"/>
    </source>
</evidence>
<comment type="subcellular location">
    <subcellularLocation>
        <location evidence="1">Plastid</location>
    </subcellularLocation>
</comment>
<dbReference type="GO" id="GO:0009536">
    <property type="term" value="C:plastid"/>
    <property type="evidence" value="ECO:0007669"/>
    <property type="project" value="UniProtKB-SubCell"/>
</dbReference>
<dbReference type="Gene3D" id="3.40.50.300">
    <property type="entry name" value="P-loop containing nucleotide triphosphate hydrolases"/>
    <property type="match status" value="2"/>
</dbReference>
<evidence type="ECO:0000256" key="4">
    <source>
        <dbReference type="ARBA" id="ARBA00022806"/>
    </source>
</evidence>
<dbReference type="CDD" id="cd18787">
    <property type="entry name" value="SF2_C_DEAD"/>
    <property type="match status" value="1"/>
</dbReference>
<evidence type="ECO:0000256" key="10">
    <source>
        <dbReference type="RuleBase" id="RU365068"/>
    </source>
</evidence>
<proteinExistence type="inferred from homology"/>
<feature type="region of interest" description="Disordered" evidence="11">
    <location>
        <begin position="516"/>
        <end position="553"/>
    </location>
</feature>
<comment type="domain">
    <text evidence="10">The Q motif is unique to and characteristic of the DEAD box family of RNA helicases and controls ATP binding and hydrolysis.</text>
</comment>
<dbReference type="PROSITE" id="PS00039">
    <property type="entry name" value="DEAD_ATP_HELICASE"/>
    <property type="match status" value="1"/>
</dbReference>
<dbReference type="GO" id="GO:0003724">
    <property type="term" value="F:RNA helicase activity"/>
    <property type="evidence" value="ECO:0007669"/>
    <property type="project" value="UniProtKB-EC"/>
</dbReference>
<dbReference type="AlphaFoldDB" id="A0A9P0ZWA8"/>
<evidence type="ECO:0000256" key="3">
    <source>
        <dbReference type="ARBA" id="ARBA00022801"/>
    </source>
</evidence>
<dbReference type="InterPro" id="IPR011545">
    <property type="entry name" value="DEAD/DEAH_box_helicase_dom"/>
</dbReference>
<dbReference type="SMART" id="SM01178">
    <property type="entry name" value="DUF4217"/>
    <property type="match status" value="1"/>
</dbReference>
<dbReference type="PROSITE" id="PS51194">
    <property type="entry name" value="HELICASE_CTER"/>
    <property type="match status" value="1"/>
</dbReference>
<dbReference type="CDD" id="cd17960">
    <property type="entry name" value="DEADc_DDX55"/>
    <property type="match status" value="1"/>
</dbReference>
<dbReference type="EMBL" id="CAMAPE010000060">
    <property type="protein sequence ID" value="CAH9113104.1"/>
    <property type="molecule type" value="Genomic_DNA"/>
</dbReference>
<dbReference type="InterPro" id="IPR025313">
    <property type="entry name" value="SPB4-like_CTE"/>
</dbReference>
<evidence type="ECO:0000256" key="7">
    <source>
        <dbReference type="ARBA" id="ARBA00038002"/>
    </source>
</evidence>
<dbReference type="InterPro" id="IPR027417">
    <property type="entry name" value="P-loop_NTPase"/>
</dbReference>
<dbReference type="EC" id="3.6.4.13" evidence="10"/>
<comment type="similarity">
    <text evidence="7">Belongs to the DEAD box helicase family. DDX55/SPB4 subfamily.</text>
</comment>
<organism evidence="14 15">
    <name type="scientific">Cuscuta europaea</name>
    <name type="common">European dodder</name>
    <dbReference type="NCBI Taxonomy" id="41803"/>
    <lineage>
        <taxon>Eukaryota</taxon>
        <taxon>Viridiplantae</taxon>
        <taxon>Streptophyta</taxon>
        <taxon>Embryophyta</taxon>
        <taxon>Tracheophyta</taxon>
        <taxon>Spermatophyta</taxon>
        <taxon>Magnoliopsida</taxon>
        <taxon>eudicotyledons</taxon>
        <taxon>Gunneridae</taxon>
        <taxon>Pentapetalae</taxon>
        <taxon>asterids</taxon>
        <taxon>lamiids</taxon>
        <taxon>Solanales</taxon>
        <taxon>Convolvulaceae</taxon>
        <taxon>Cuscuteae</taxon>
        <taxon>Cuscuta</taxon>
        <taxon>Cuscuta subgen. Cuscuta</taxon>
    </lineage>
</organism>
<dbReference type="PANTHER" id="PTHR24031">
    <property type="entry name" value="RNA HELICASE"/>
    <property type="match status" value="1"/>
</dbReference>
<gene>
    <name evidence="14" type="ORF">CEURO_LOCUS19893</name>
</gene>
<dbReference type="Pfam" id="PF00271">
    <property type="entry name" value="Helicase_C"/>
    <property type="match status" value="1"/>
</dbReference>
<dbReference type="GO" id="GO:0003723">
    <property type="term" value="F:RNA binding"/>
    <property type="evidence" value="ECO:0007669"/>
    <property type="project" value="UniProtKB-UniRule"/>
</dbReference>
<dbReference type="SUPFAM" id="SSF52540">
    <property type="entry name" value="P-loop containing nucleoside triphosphate hydrolases"/>
    <property type="match status" value="1"/>
</dbReference>